<sequence>MATSREAFANSLSGRSPDQLQAIILGLFDEVMSLKSLIGASAQSPSGTPSPPALNPALPSPPSSSSTSSSGTEQTAPSHSPMDTNTQEDGFETVTSRKTRKRRRQQNFSSAEDSDSDSSDEESSTAGRSPPPIVICDNLS</sequence>
<proteinExistence type="predicted"/>
<dbReference type="EMBL" id="CM056744">
    <property type="protein sequence ID" value="KAJ8667604.1"/>
    <property type="molecule type" value="Genomic_DNA"/>
</dbReference>
<keyword evidence="2" id="KW-1185">Reference proteome</keyword>
<reference evidence="1" key="1">
    <citation type="submission" date="2023-04" db="EMBL/GenBank/DDBJ databases">
        <title>A chromosome-level genome assembly of the parasitoid wasp Eretmocerus hayati.</title>
        <authorList>
            <person name="Zhong Y."/>
            <person name="Liu S."/>
            <person name="Liu Y."/>
        </authorList>
    </citation>
    <scope>NUCLEOTIDE SEQUENCE</scope>
    <source>
        <strain evidence="1">ZJU_SS_LIU_2023</strain>
    </source>
</reference>
<evidence type="ECO:0000313" key="1">
    <source>
        <dbReference type="EMBL" id="KAJ8667604.1"/>
    </source>
</evidence>
<accession>A0ACC2N973</accession>
<organism evidence="1 2">
    <name type="scientific">Eretmocerus hayati</name>
    <dbReference type="NCBI Taxonomy" id="131215"/>
    <lineage>
        <taxon>Eukaryota</taxon>
        <taxon>Metazoa</taxon>
        <taxon>Ecdysozoa</taxon>
        <taxon>Arthropoda</taxon>
        <taxon>Hexapoda</taxon>
        <taxon>Insecta</taxon>
        <taxon>Pterygota</taxon>
        <taxon>Neoptera</taxon>
        <taxon>Endopterygota</taxon>
        <taxon>Hymenoptera</taxon>
        <taxon>Apocrita</taxon>
        <taxon>Proctotrupomorpha</taxon>
        <taxon>Chalcidoidea</taxon>
        <taxon>Aphelinidae</taxon>
        <taxon>Aphelininae</taxon>
        <taxon>Eretmocerus</taxon>
    </lineage>
</organism>
<gene>
    <name evidence="1" type="ORF">QAD02_009267</name>
</gene>
<name>A0ACC2N973_9HYME</name>
<evidence type="ECO:0000313" key="2">
    <source>
        <dbReference type="Proteomes" id="UP001239111"/>
    </source>
</evidence>
<comment type="caution">
    <text evidence="1">The sequence shown here is derived from an EMBL/GenBank/DDBJ whole genome shotgun (WGS) entry which is preliminary data.</text>
</comment>
<protein>
    <submittedName>
        <fullName evidence="1">Uncharacterized protein</fullName>
    </submittedName>
</protein>
<dbReference type="Proteomes" id="UP001239111">
    <property type="component" value="Chromosome 4"/>
</dbReference>